<evidence type="ECO:0000313" key="8">
    <source>
        <dbReference type="EMBL" id="RZB55755.1"/>
    </source>
</evidence>
<evidence type="ECO:0000256" key="6">
    <source>
        <dbReference type="SAM" id="SignalP"/>
    </source>
</evidence>
<dbReference type="GO" id="GO:0008061">
    <property type="term" value="F:chitin binding"/>
    <property type="evidence" value="ECO:0007669"/>
    <property type="project" value="InterPro"/>
</dbReference>
<dbReference type="PANTHER" id="PTHR11177">
    <property type="entry name" value="CHITINASE"/>
    <property type="match status" value="1"/>
</dbReference>
<evidence type="ECO:0000259" key="7">
    <source>
        <dbReference type="PROSITE" id="PS51910"/>
    </source>
</evidence>
<dbReference type="PANTHER" id="PTHR11177:SF383">
    <property type="entry name" value="GLYCOSYL HYDROLASE FAMILY PROTEIN WITH CHITINASE INSERTION DOMAIN-CONTAINING PROTEIN"/>
    <property type="match status" value="1"/>
</dbReference>
<keyword evidence="4" id="KW-0325">Glycoprotein</keyword>
<dbReference type="Gramene" id="XM_028354020.1">
    <property type="protein sequence ID" value="XP_028209821.1"/>
    <property type="gene ID" value="LOC114392794"/>
</dbReference>
<dbReference type="InterPro" id="IPR029070">
    <property type="entry name" value="Chitinase_insertion_sf"/>
</dbReference>
<dbReference type="InterPro" id="IPR001223">
    <property type="entry name" value="Glyco_hydro18_cat"/>
</dbReference>
<gene>
    <name evidence="8" type="ORF">D0Y65_045172</name>
</gene>
<dbReference type="Pfam" id="PF00704">
    <property type="entry name" value="Glyco_hydro_18"/>
    <property type="match status" value="1"/>
</dbReference>
<dbReference type="SMART" id="SM00636">
    <property type="entry name" value="Glyco_18"/>
    <property type="match status" value="1"/>
</dbReference>
<dbReference type="SMR" id="A0A445G3J5"/>
<evidence type="ECO:0000256" key="1">
    <source>
        <dbReference type="ARBA" id="ARBA00008682"/>
    </source>
</evidence>
<dbReference type="GO" id="GO:0004568">
    <property type="term" value="F:chitinase activity"/>
    <property type="evidence" value="ECO:0007669"/>
    <property type="project" value="TreeGrafter"/>
</dbReference>
<dbReference type="SUPFAM" id="SSF54556">
    <property type="entry name" value="Chitinase insertion domain"/>
    <property type="match status" value="1"/>
</dbReference>
<evidence type="ECO:0000256" key="3">
    <source>
        <dbReference type="ARBA" id="ARBA00022801"/>
    </source>
</evidence>
<proteinExistence type="inferred from homology"/>
<dbReference type="Gene3D" id="3.10.50.10">
    <property type="match status" value="1"/>
</dbReference>
<dbReference type="GO" id="GO:0005975">
    <property type="term" value="P:carbohydrate metabolic process"/>
    <property type="evidence" value="ECO:0007669"/>
    <property type="project" value="InterPro"/>
</dbReference>
<dbReference type="InterPro" id="IPR011583">
    <property type="entry name" value="Chitinase_II/V-like_cat"/>
</dbReference>
<dbReference type="InterPro" id="IPR050314">
    <property type="entry name" value="Glycosyl_Hydrlase_18"/>
</dbReference>
<feature type="domain" description="GH18" evidence="7">
    <location>
        <begin position="30"/>
        <end position="374"/>
    </location>
</feature>
<name>A0A445G3J5_GLYSO</name>
<keyword evidence="5" id="KW-0326">Glycosidase</keyword>
<dbReference type="GO" id="GO:0006032">
    <property type="term" value="P:chitin catabolic process"/>
    <property type="evidence" value="ECO:0007669"/>
    <property type="project" value="TreeGrafter"/>
</dbReference>
<dbReference type="AlphaFoldDB" id="A0A445G3J5"/>
<dbReference type="EMBL" id="QZWG01000017">
    <property type="protein sequence ID" value="RZB55755.1"/>
    <property type="molecule type" value="Genomic_DNA"/>
</dbReference>
<dbReference type="CDD" id="cd02879">
    <property type="entry name" value="GH18_plant_chitinase_class_V"/>
    <property type="match status" value="1"/>
</dbReference>
<organism evidence="8 9">
    <name type="scientific">Glycine soja</name>
    <name type="common">Wild soybean</name>
    <dbReference type="NCBI Taxonomy" id="3848"/>
    <lineage>
        <taxon>Eukaryota</taxon>
        <taxon>Viridiplantae</taxon>
        <taxon>Streptophyta</taxon>
        <taxon>Embryophyta</taxon>
        <taxon>Tracheophyta</taxon>
        <taxon>Spermatophyta</taxon>
        <taxon>Magnoliopsida</taxon>
        <taxon>eudicotyledons</taxon>
        <taxon>Gunneridae</taxon>
        <taxon>Pentapetalae</taxon>
        <taxon>rosids</taxon>
        <taxon>fabids</taxon>
        <taxon>Fabales</taxon>
        <taxon>Fabaceae</taxon>
        <taxon>Papilionoideae</taxon>
        <taxon>50 kb inversion clade</taxon>
        <taxon>NPAAA clade</taxon>
        <taxon>indigoferoid/millettioid clade</taxon>
        <taxon>Phaseoleae</taxon>
        <taxon>Glycine</taxon>
        <taxon>Glycine subgen. Soja</taxon>
    </lineage>
</organism>
<accession>A0A445G3J5</accession>
<feature type="signal peptide" evidence="6">
    <location>
        <begin position="1"/>
        <end position="28"/>
    </location>
</feature>
<dbReference type="PROSITE" id="PS51910">
    <property type="entry name" value="GH18_2"/>
    <property type="match status" value="1"/>
</dbReference>
<evidence type="ECO:0000313" key="9">
    <source>
        <dbReference type="Proteomes" id="UP000289340"/>
    </source>
</evidence>
<evidence type="ECO:0000256" key="2">
    <source>
        <dbReference type="ARBA" id="ARBA00022729"/>
    </source>
</evidence>
<feature type="chain" id="PRO_5019401943" evidence="6">
    <location>
        <begin position="29"/>
        <end position="374"/>
    </location>
</feature>
<evidence type="ECO:0000256" key="5">
    <source>
        <dbReference type="ARBA" id="ARBA00023295"/>
    </source>
</evidence>
<comment type="similarity">
    <text evidence="1">Belongs to the glycosyl hydrolase 18 family. Chitinase class V subfamily.</text>
</comment>
<dbReference type="Proteomes" id="UP000289340">
    <property type="component" value="Chromosome 17"/>
</dbReference>
<dbReference type="GO" id="GO:0005576">
    <property type="term" value="C:extracellular region"/>
    <property type="evidence" value="ECO:0007669"/>
    <property type="project" value="TreeGrafter"/>
</dbReference>
<dbReference type="Gene3D" id="3.20.20.80">
    <property type="entry name" value="Glycosidases"/>
    <property type="match status" value="1"/>
</dbReference>
<protein>
    <submittedName>
        <fullName evidence="8">Class V chitinase isoform A</fullName>
    </submittedName>
</protein>
<keyword evidence="2 6" id="KW-0732">Signal</keyword>
<dbReference type="FunFam" id="3.10.50.10:FF:000003">
    <property type="entry name" value="Class V chitinase CHIT5b"/>
    <property type="match status" value="1"/>
</dbReference>
<keyword evidence="3" id="KW-0378">Hydrolase</keyword>
<reference evidence="8 9" key="1">
    <citation type="submission" date="2018-09" db="EMBL/GenBank/DDBJ databases">
        <title>A high-quality reference genome of wild soybean provides a powerful tool to mine soybean genomes.</title>
        <authorList>
            <person name="Xie M."/>
            <person name="Chung C.Y.L."/>
            <person name="Li M.-W."/>
            <person name="Wong F.-L."/>
            <person name="Chan T.-F."/>
            <person name="Lam H.-M."/>
        </authorList>
    </citation>
    <scope>NUCLEOTIDE SEQUENCE [LARGE SCALE GENOMIC DNA]</scope>
    <source>
        <strain evidence="9">cv. W05</strain>
        <tissue evidence="8">Hypocotyl of etiolated seedlings</tissue>
    </source>
</reference>
<evidence type="ECO:0000256" key="4">
    <source>
        <dbReference type="ARBA" id="ARBA00023180"/>
    </source>
</evidence>
<dbReference type="FunFam" id="3.20.20.80:FF:000091">
    <property type="entry name" value="Class V chitinase CHIT5"/>
    <property type="match status" value="1"/>
</dbReference>
<sequence>MPMAYSKSFSFLISILLFIFHNFHVSTAQKIKGGYWFPGSSFAVSDINSTLYTHLFCAFADLNASTYQVTISSSNAPQFSTFTQTVQKKNPSVKTLLSIGGGASNPSTFSAMASQAGRRKTFIDSSIQLARSNNFHGLDMDWEYPSTSTDMTNYGFLIREWRTALVNEARNSGKQILLLVGAVFYSSNYYSLNYTIQDVINAFDFVNVMAYDFYGPNWYPNFTAPPAALYALNHPAANRVSGDMGIRDWIGSGMPASKLVLGVPFYGYAWRLLNSNNRGLFDRANGSAFGGDGSMGYSQIREFVSQNRAACTFNSTVVSDYCSSGTTWIGYDDVQSVSAKVAYAKTNNLGGHFVWHVGADYNWVLSQAASRTWG</sequence>
<keyword evidence="9" id="KW-1185">Reference proteome</keyword>
<dbReference type="SUPFAM" id="SSF51445">
    <property type="entry name" value="(Trans)glycosidases"/>
    <property type="match status" value="1"/>
</dbReference>
<comment type="caution">
    <text evidence="8">The sequence shown here is derived from an EMBL/GenBank/DDBJ whole genome shotgun (WGS) entry which is preliminary data.</text>
</comment>
<dbReference type="InterPro" id="IPR017853">
    <property type="entry name" value="GH"/>
</dbReference>